<dbReference type="InterPro" id="IPR003016">
    <property type="entry name" value="2-oxoA_DH_lipoyl-BS"/>
</dbReference>
<dbReference type="Proteomes" id="UP001596505">
    <property type="component" value="Unassembled WGS sequence"/>
</dbReference>
<comment type="caution">
    <text evidence="9">The sequence shown here is derived from an EMBL/GenBank/DDBJ whole genome shotgun (WGS) entry which is preliminary data.</text>
</comment>
<evidence type="ECO:0000256" key="5">
    <source>
        <dbReference type="ARBA" id="ARBA00023315"/>
    </source>
</evidence>
<evidence type="ECO:0000256" key="1">
    <source>
        <dbReference type="ARBA" id="ARBA00001938"/>
    </source>
</evidence>
<dbReference type="InterPro" id="IPR011053">
    <property type="entry name" value="Single_hybrid_motif"/>
</dbReference>
<proteinExistence type="inferred from homology"/>
<dbReference type="PROSITE" id="PS00189">
    <property type="entry name" value="LIPOYL"/>
    <property type="match status" value="1"/>
</dbReference>
<protein>
    <recommendedName>
        <fullName evidence="6">Dihydrolipoamide acetyltransferase component of pyruvate dehydrogenase complex</fullName>
        <ecNumber evidence="6">2.3.1.-</ecNumber>
    </recommendedName>
</protein>
<dbReference type="SUPFAM" id="SSF52777">
    <property type="entry name" value="CoA-dependent acyltransferases"/>
    <property type="match status" value="1"/>
</dbReference>
<keyword evidence="10" id="KW-1185">Reference proteome</keyword>
<dbReference type="Pfam" id="PF00198">
    <property type="entry name" value="2-oxoacid_dh"/>
    <property type="match status" value="1"/>
</dbReference>
<dbReference type="InterPro" id="IPR050743">
    <property type="entry name" value="2-oxoacid_DH_E2_comp"/>
</dbReference>
<comment type="similarity">
    <text evidence="2 6">Belongs to the 2-oxoacid dehydrogenase family.</text>
</comment>
<keyword evidence="5 6" id="KW-0012">Acyltransferase</keyword>
<evidence type="ECO:0000259" key="7">
    <source>
        <dbReference type="PROSITE" id="PS50968"/>
    </source>
</evidence>
<feature type="domain" description="Peripheral subunit-binding (PSBD)" evidence="8">
    <location>
        <begin position="98"/>
        <end position="135"/>
    </location>
</feature>
<organism evidence="9 10">
    <name type="scientific">Scopulibacillus cellulosilyticus</name>
    <dbReference type="NCBI Taxonomy" id="2665665"/>
    <lineage>
        <taxon>Bacteria</taxon>
        <taxon>Bacillati</taxon>
        <taxon>Bacillota</taxon>
        <taxon>Bacilli</taxon>
        <taxon>Bacillales</taxon>
        <taxon>Sporolactobacillaceae</taxon>
        <taxon>Scopulibacillus</taxon>
    </lineage>
</organism>
<dbReference type="Gene3D" id="4.10.320.10">
    <property type="entry name" value="E3-binding domain"/>
    <property type="match status" value="1"/>
</dbReference>
<accession>A0ABW2PWA0</accession>
<dbReference type="PANTHER" id="PTHR43178:SF5">
    <property type="entry name" value="LIPOAMIDE ACYLTRANSFERASE COMPONENT OF BRANCHED-CHAIN ALPHA-KETO ACID DEHYDROGENASE COMPLEX, MITOCHONDRIAL"/>
    <property type="match status" value="1"/>
</dbReference>
<keyword evidence="3 6" id="KW-0808">Transferase</keyword>
<dbReference type="PROSITE" id="PS51826">
    <property type="entry name" value="PSBD"/>
    <property type="match status" value="1"/>
</dbReference>
<dbReference type="GO" id="GO:0016746">
    <property type="term" value="F:acyltransferase activity"/>
    <property type="evidence" value="ECO:0007669"/>
    <property type="project" value="UniProtKB-KW"/>
</dbReference>
<evidence type="ECO:0000313" key="10">
    <source>
        <dbReference type="Proteomes" id="UP001596505"/>
    </source>
</evidence>
<dbReference type="RefSeq" id="WP_380965342.1">
    <property type="nucleotide sequence ID" value="NZ_JBHTCO010000005.1"/>
</dbReference>
<evidence type="ECO:0000256" key="6">
    <source>
        <dbReference type="RuleBase" id="RU003423"/>
    </source>
</evidence>
<comment type="cofactor">
    <cofactor evidence="1 6">
        <name>(R)-lipoate</name>
        <dbReference type="ChEBI" id="CHEBI:83088"/>
    </cofactor>
</comment>
<evidence type="ECO:0000259" key="8">
    <source>
        <dbReference type="PROSITE" id="PS51826"/>
    </source>
</evidence>
<evidence type="ECO:0000256" key="4">
    <source>
        <dbReference type="ARBA" id="ARBA00022823"/>
    </source>
</evidence>
<dbReference type="PROSITE" id="PS50968">
    <property type="entry name" value="BIOTINYL_LIPOYL"/>
    <property type="match status" value="1"/>
</dbReference>
<dbReference type="InterPro" id="IPR036625">
    <property type="entry name" value="E3-bd_dom_sf"/>
</dbReference>
<gene>
    <name evidence="9" type="ORF">ACFQRG_08020</name>
</gene>
<dbReference type="EMBL" id="JBHTCO010000005">
    <property type="protein sequence ID" value="MFC7392932.1"/>
    <property type="molecule type" value="Genomic_DNA"/>
</dbReference>
<dbReference type="PANTHER" id="PTHR43178">
    <property type="entry name" value="DIHYDROLIPOAMIDE ACETYLTRANSFERASE COMPONENT OF PYRUVATE DEHYDROGENASE COMPLEX"/>
    <property type="match status" value="1"/>
</dbReference>
<dbReference type="Pfam" id="PF00364">
    <property type="entry name" value="Biotin_lipoyl"/>
    <property type="match status" value="1"/>
</dbReference>
<dbReference type="Gene3D" id="2.40.50.100">
    <property type="match status" value="1"/>
</dbReference>
<dbReference type="InterPro" id="IPR023213">
    <property type="entry name" value="CAT-like_dom_sf"/>
</dbReference>
<reference evidence="10" key="1">
    <citation type="journal article" date="2019" name="Int. J. Syst. Evol. Microbiol.">
        <title>The Global Catalogue of Microorganisms (GCM) 10K type strain sequencing project: providing services to taxonomists for standard genome sequencing and annotation.</title>
        <authorList>
            <consortium name="The Broad Institute Genomics Platform"/>
            <consortium name="The Broad Institute Genome Sequencing Center for Infectious Disease"/>
            <person name="Wu L."/>
            <person name="Ma J."/>
        </authorList>
    </citation>
    <scope>NUCLEOTIDE SEQUENCE [LARGE SCALE GENOMIC DNA]</scope>
    <source>
        <strain evidence="10">CGMCC 1.16305</strain>
    </source>
</reference>
<keyword evidence="4 6" id="KW-0450">Lipoyl</keyword>
<dbReference type="InterPro" id="IPR004167">
    <property type="entry name" value="PSBD"/>
</dbReference>
<dbReference type="InterPro" id="IPR001078">
    <property type="entry name" value="2-oxoacid_DH_actylTfrase"/>
</dbReference>
<dbReference type="InterPro" id="IPR000089">
    <property type="entry name" value="Biotin_lipoyl"/>
</dbReference>
<dbReference type="Pfam" id="PF02817">
    <property type="entry name" value="E3_binding"/>
    <property type="match status" value="1"/>
</dbReference>
<dbReference type="SUPFAM" id="SSF51230">
    <property type="entry name" value="Single hybrid motif"/>
    <property type="match status" value="1"/>
</dbReference>
<dbReference type="CDD" id="cd06849">
    <property type="entry name" value="lipoyl_domain"/>
    <property type="match status" value="1"/>
</dbReference>
<name>A0ABW2PWA0_9BACL</name>
<dbReference type="EC" id="2.3.1.-" evidence="6"/>
<evidence type="ECO:0000256" key="3">
    <source>
        <dbReference type="ARBA" id="ARBA00022679"/>
    </source>
</evidence>
<sequence length="392" mass="43653">MPYEFKLPDIGEGLREAEIVKWLVKKGERIEEDQPVAEVQTDKATVEISSPVKGTVLSMAGEEGNSVVVGETLVTLEQHDSHLSLNEDLQKKSRKRVIAAPTVRKKARELGIDITKVTGSEKDGRIVLQDLYQYLNEKKNKSSSSTLDNTQTAHQISKIEERIPVRGIRKKIAEKMVQSYYTAPHVTGMSEVDVTKLVEAKKAIQANLGPDDPKVTYLPFIIKAVIKALKEIPIFNSSLDNETNEIVLKKRYNIGIAVATKEGLVVPVIKNADHKTIFELAKDISQLTEKARTQKLSLDDVRDGTFTISSTGSNGGWFATPIINYPEVAILGVHAIQKRPVVTDNDQIVARQMMGMSLTFDHRVIDGEPSGRFMNFVKNVLEKPEMLLLDVR</sequence>
<dbReference type="SUPFAM" id="SSF47005">
    <property type="entry name" value="Peripheral subunit-binding domain of 2-oxo acid dehydrogenase complex"/>
    <property type="match status" value="1"/>
</dbReference>
<dbReference type="Gene3D" id="3.30.559.10">
    <property type="entry name" value="Chloramphenicol acetyltransferase-like domain"/>
    <property type="match status" value="1"/>
</dbReference>
<evidence type="ECO:0000313" key="9">
    <source>
        <dbReference type="EMBL" id="MFC7392932.1"/>
    </source>
</evidence>
<evidence type="ECO:0000256" key="2">
    <source>
        <dbReference type="ARBA" id="ARBA00007317"/>
    </source>
</evidence>
<feature type="domain" description="Lipoyl-binding" evidence="7">
    <location>
        <begin position="2"/>
        <end position="77"/>
    </location>
</feature>